<evidence type="ECO:0000259" key="8">
    <source>
        <dbReference type="PROSITE" id="PS51192"/>
    </source>
</evidence>
<keyword evidence="4" id="KW-0347">Helicase</keyword>
<dbReference type="CDD" id="cd17917">
    <property type="entry name" value="DEXHc_RHA-like"/>
    <property type="match status" value="1"/>
</dbReference>
<evidence type="ECO:0000256" key="1">
    <source>
        <dbReference type="ARBA" id="ARBA00012552"/>
    </source>
</evidence>
<evidence type="ECO:0000256" key="2">
    <source>
        <dbReference type="ARBA" id="ARBA00022741"/>
    </source>
</evidence>
<keyword evidence="6" id="KW-0694">RNA-binding</keyword>
<evidence type="ECO:0000313" key="10">
    <source>
        <dbReference type="EMBL" id="KAL1501952.1"/>
    </source>
</evidence>
<name>A0ABD1ET18_HYPHA</name>
<evidence type="ECO:0000313" key="11">
    <source>
        <dbReference type="Proteomes" id="UP001566132"/>
    </source>
</evidence>
<comment type="caution">
    <text evidence="10">The sequence shown here is derived from an EMBL/GenBank/DDBJ whole genome shotgun (WGS) entry which is preliminary data.</text>
</comment>
<dbReference type="Gene3D" id="3.40.50.300">
    <property type="entry name" value="P-loop containing nucleotide triphosphate hydrolases"/>
    <property type="match status" value="2"/>
</dbReference>
<keyword evidence="11" id="KW-1185">Reference proteome</keyword>
<dbReference type="InterPro" id="IPR027417">
    <property type="entry name" value="P-loop_NTPase"/>
</dbReference>
<dbReference type="InterPro" id="IPR002464">
    <property type="entry name" value="DNA/RNA_helicase_DEAH_CS"/>
</dbReference>
<dbReference type="CDD" id="cd18791">
    <property type="entry name" value="SF2_C_RHA"/>
    <property type="match status" value="1"/>
</dbReference>
<dbReference type="PANTHER" id="PTHR18934">
    <property type="entry name" value="ATP-DEPENDENT RNA HELICASE"/>
    <property type="match status" value="1"/>
</dbReference>
<evidence type="ECO:0000256" key="5">
    <source>
        <dbReference type="ARBA" id="ARBA00022840"/>
    </source>
</evidence>
<dbReference type="SMART" id="SM00487">
    <property type="entry name" value="DEXDc"/>
    <property type="match status" value="1"/>
</dbReference>
<dbReference type="Pfam" id="PF00270">
    <property type="entry name" value="DEAD"/>
    <property type="match status" value="1"/>
</dbReference>
<feature type="domain" description="Helicase ATP-binding" evidence="8">
    <location>
        <begin position="326"/>
        <end position="494"/>
    </location>
</feature>
<sequence length="1059" mass="121656">MWSMLKVTKLPIYCSRRFSNTCQQNRILKMKMENLNLNDSSNARRLKQKAHDRLLKLRNFLAMDICNHASKEFEMENITHAVVLNNTTFLRQPKPIENYRFFATKSNTNVNDSIFPLNDTVSQPPLESVSEDQPLLKIYHKFPHPKNILHNFFTILSEELKDKNLKIEPIYKSEEIKKGVMMWTASYNLKWPVEMKITARATSKKLASTKAASDAINFLQKHNKISTEGMPLIYHEREIKKLTKKKETVINLDKTVVDLLTNITQVFDKDLKPLVESTNFKVDNLLEDETEYKSHNLKIPNYLGIQAYMAKEKIKLPITDFKDSFIQLLSKHNCIIVEGKPGCGKSSRVPQYILESWIHQDREALCRIAVTQPRRIAAISLANRVSNERDEPVGHIVGYQVRLQANFQAKTGRIVYCTTGILLRHLQTDPLLRKFSHIVLDEAHERDVNTDLLMNLLKRALNENKNLKLVVMSATINAQAFSDYFNGAPVFNVPGFTFPIKKYFLEHLPVNCPKTLSMCKQDKPQIIHEEVKQLIQYIHETKPPGAILVFLPGWEDLTKLEKLLNRNNDSAVYLLHSKLKDSEQYRIFSKPPPGIRKIILTTNIAETSITIDDVVYVIDTGIHKDNIFDNDKGINVVDNAWISKASANQRTGRAGRCQAGEAFHMYSVEKFEEMTNYTPPKILTTSLTKVVLDSKVYSNNMNACQFLNNLITPPEEIAIQRAVEELKQLELLDQDEHLTPLGRTLINFQLEPCLAKTLVNGVLFKCTTPIVDIITLFSAESGVFGSVTLTGKDALKRVKSQYSSTSDHLALMRLYEKWLELKESENQDVVEQFCRQTNMVSHKLDFLNKLVNINLNYLHTELYHAMPISDQFSDNDELVKAVLYSGTGTVLEHRNWDIVKNRLKTNVNVLVTRHNHKATISPESVNFKRKKFPSNFLVYINETRSNIRRTTIVRECSLIPTISVLLFNSNELEILKDNLSDDDIKENLVILSLKGTKLQFLCNKEHAELLIYSKAAIQESYKYLVHQLTYANEDITDFLMAWEKVLQNIDMILSLSKVN</sequence>
<evidence type="ECO:0000256" key="3">
    <source>
        <dbReference type="ARBA" id="ARBA00022801"/>
    </source>
</evidence>
<dbReference type="GO" id="GO:0003723">
    <property type="term" value="F:RNA binding"/>
    <property type="evidence" value="ECO:0007669"/>
    <property type="project" value="UniProtKB-KW"/>
</dbReference>
<dbReference type="EC" id="3.6.4.13" evidence="1"/>
<gene>
    <name evidence="10" type="ORF">ABEB36_007176</name>
</gene>
<dbReference type="Gene3D" id="3.30.160.20">
    <property type="match status" value="1"/>
</dbReference>
<reference evidence="10 11" key="1">
    <citation type="submission" date="2024-05" db="EMBL/GenBank/DDBJ databases">
        <title>Genetic variation in Jamaican populations of the coffee berry borer (Hypothenemus hampei).</title>
        <authorList>
            <person name="Errbii M."/>
            <person name="Myrie A."/>
        </authorList>
    </citation>
    <scope>NUCLEOTIDE SEQUENCE [LARGE SCALE GENOMIC DNA]</scope>
    <source>
        <strain evidence="10">JA-Hopewell-2020-01-JO</strain>
        <tissue evidence="10">Whole body</tissue>
    </source>
</reference>
<dbReference type="FunFam" id="3.40.50.300:FF:000526">
    <property type="entry name" value="DExH-box ATP-dependent RNA helicase DExH3"/>
    <property type="match status" value="1"/>
</dbReference>
<protein>
    <recommendedName>
        <fullName evidence="1">RNA helicase</fullName>
        <ecNumber evidence="1">3.6.4.13</ecNumber>
    </recommendedName>
</protein>
<dbReference type="PROSITE" id="PS00690">
    <property type="entry name" value="DEAH_ATP_HELICASE"/>
    <property type="match status" value="1"/>
</dbReference>
<evidence type="ECO:0000256" key="6">
    <source>
        <dbReference type="ARBA" id="ARBA00022884"/>
    </source>
</evidence>
<dbReference type="PROSITE" id="PS51192">
    <property type="entry name" value="HELICASE_ATP_BIND_1"/>
    <property type="match status" value="1"/>
</dbReference>
<dbReference type="SMART" id="SM00847">
    <property type="entry name" value="HA2"/>
    <property type="match status" value="1"/>
</dbReference>
<dbReference type="InterPro" id="IPR007502">
    <property type="entry name" value="Helicase-assoc_dom"/>
</dbReference>
<keyword evidence="5" id="KW-0067">ATP-binding</keyword>
<dbReference type="GO" id="GO:0005524">
    <property type="term" value="F:ATP binding"/>
    <property type="evidence" value="ECO:0007669"/>
    <property type="project" value="UniProtKB-KW"/>
</dbReference>
<dbReference type="Proteomes" id="UP001566132">
    <property type="component" value="Unassembled WGS sequence"/>
</dbReference>
<dbReference type="Pfam" id="PF04408">
    <property type="entry name" value="WHD_HA2"/>
    <property type="match status" value="1"/>
</dbReference>
<keyword evidence="2" id="KW-0547">Nucleotide-binding</keyword>
<evidence type="ECO:0000256" key="7">
    <source>
        <dbReference type="ARBA" id="ARBA00060772"/>
    </source>
</evidence>
<dbReference type="GO" id="GO:0016787">
    <property type="term" value="F:hydrolase activity"/>
    <property type="evidence" value="ECO:0007669"/>
    <property type="project" value="UniProtKB-KW"/>
</dbReference>
<keyword evidence="3" id="KW-0378">Hydrolase</keyword>
<dbReference type="InterPro" id="IPR048333">
    <property type="entry name" value="HA2_WH"/>
</dbReference>
<organism evidence="10 11">
    <name type="scientific">Hypothenemus hampei</name>
    <name type="common">Coffee berry borer</name>
    <dbReference type="NCBI Taxonomy" id="57062"/>
    <lineage>
        <taxon>Eukaryota</taxon>
        <taxon>Metazoa</taxon>
        <taxon>Ecdysozoa</taxon>
        <taxon>Arthropoda</taxon>
        <taxon>Hexapoda</taxon>
        <taxon>Insecta</taxon>
        <taxon>Pterygota</taxon>
        <taxon>Neoptera</taxon>
        <taxon>Endopterygota</taxon>
        <taxon>Coleoptera</taxon>
        <taxon>Polyphaga</taxon>
        <taxon>Cucujiformia</taxon>
        <taxon>Curculionidae</taxon>
        <taxon>Scolytinae</taxon>
        <taxon>Hypothenemus</taxon>
    </lineage>
</organism>
<accession>A0ABD1ET18</accession>
<dbReference type="SUPFAM" id="SSF52540">
    <property type="entry name" value="P-loop containing nucleoside triphosphate hydrolases"/>
    <property type="match status" value="1"/>
</dbReference>
<dbReference type="Pfam" id="PF00271">
    <property type="entry name" value="Helicase_C"/>
    <property type="match status" value="1"/>
</dbReference>
<evidence type="ECO:0000256" key="4">
    <source>
        <dbReference type="ARBA" id="ARBA00022806"/>
    </source>
</evidence>
<dbReference type="GO" id="GO:0003724">
    <property type="term" value="F:RNA helicase activity"/>
    <property type="evidence" value="ECO:0007669"/>
    <property type="project" value="UniProtKB-EC"/>
</dbReference>
<dbReference type="SMART" id="SM00490">
    <property type="entry name" value="HELICc"/>
    <property type="match status" value="1"/>
</dbReference>
<dbReference type="PROSITE" id="PS51194">
    <property type="entry name" value="HELICASE_CTER"/>
    <property type="match status" value="1"/>
</dbReference>
<dbReference type="AlphaFoldDB" id="A0ABD1ET18"/>
<dbReference type="InterPro" id="IPR011545">
    <property type="entry name" value="DEAD/DEAH_box_helicase_dom"/>
</dbReference>
<dbReference type="EMBL" id="JBDJPC010000005">
    <property type="protein sequence ID" value="KAL1501952.1"/>
    <property type="molecule type" value="Genomic_DNA"/>
</dbReference>
<comment type="similarity">
    <text evidence="7">Belongs to the DExH box helicase family.</text>
</comment>
<feature type="domain" description="Helicase C-terminal" evidence="9">
    <location>
        <begin position="530"/>
        <end position="698"/>
    </location>
</feature>
<proteinExistence type="inferred from homology"/>
<dbReference type="InterPro" id="IPR014001">
    <property type="entry name" value="Helicase_ATP-bd"/>
</dbReference>
<dbReference type="PANTHER" id="PTHR18934:SF257">
    <property type="entry name" value="ATP-DEPENDENT RNA HELICASE DHX30"/>
    <property type="match status" value="1"/>
</dbReference>
<dbReference type="InterPro" id="IPR001650">
    <property type="entry name" value="Helicase_C-like"/>
</dbReference>
<evidence type="ECO:0000259" key="9">
    <source>
        <dbReference type="PROSITE" id="PS51194"/>
    </source>
</evidence>
<dbReference type="Gene3D" id="1.20.120.1080">
    <property type="match status" value="1"/>
</dbReference>